<feature type="binding site" evidence="1">
    <location>
        <begin position="11"/>
        <end position="18"/>
    </location>
    <ligand>
        <name>ATP</name>
        <dbReference type="ChEBI" id="CHEBI:30616"/>
    </ligand>
</feature>
<dbReference type="NCBIfam" id="NF007148">
    <property type="entry name" value="PRK09585.3-2"/>
    <property type="match status" value="1"/>
</dbReference>
<dbReference type="GO" id="GO:0016773">
    <property type="term" value="F:phosphotransferase activity, alcohol group as acceptor"/>
    <property type="evidence" value="ECO:0007669"/>
    <property type="project" value="UniProtKB-UniRule"/>
</dbReference>
<dbReference type="GO" id="GO:0097175">
    <property type="term" value="P:1,6-anhydro-N-acetyl-beta-muramic acid catabolic process"/>
    <property type="evidence" value="ECO:0007669"/>
    <property type="project" value="UniProtKB-UniRule"/>
</dbReference>
<keyword evidence="3" id="KW-1185">Reference proteome</keyword>
<dbReference type="KEGG" id="abra:BN85303780"/>
<gene>
    <name evidence="1 2" type="primary">anmK</name>
    <name evidence="2" type="ORF">BN85303780</name>
</gene>
<dbReference type="UniPathway" id="UPA00544"/>
<dbReference type="Gene3D" id="3.30.420.40">
    <property type="match status" value="2"/>
</dbReference>
<dbReference type="AlphaFoldDB" id="U4KSR5"/>
<dbReference type="GO" id="GO:0006040">
    <property type="term" value="P:amino sugar metabolic process"/>
    <property type="evidence" value="ECO:0007669"/>
    <property type="project" value="InterPro"/>
</dbReference>
<dbReference type="PANTHER" id="PTHR30605:SF0">
    <property type="entry name" value="ANHYDRO-N-ACETYLMURAMIC ACID KINASE"/>
    <property type="match status" value="1"/>
</dbReference>
<organism evidence="2 3">
    <name type="scientific">Acholeplasma brassicae</name>
    <dbReference type="NCBI Taxonomy" id="61635"/>
    <lineage>
        <taxon>Bacteria</taxon>
        <taxon>Bacillati</taxon>
        <taxon>Mycoplasmatota</taxon>
        <taxon>Mollicutes</taxon>
        <taxon>Acholeplasmatales</taxon>
        <taxon>Acholeplasmataceae</taxon>
        <taxon>Acholeplasma</taxon>
    </lineage>
</organism>
<dbReference type="PANTHER" id="PTHR30605">
    <property type="entry name" value="ANHYDRO-N-ACETYLMURAMIC ACID KINASE"/>
    <property type="match status" value="1"/>
</dbReference>
<comment type="pathway">
    <text evidence="1">Cell wall biogenesis; peptidoglycan recycling.</text>
</comment>
<dbReference type="OrthoDB" id="9763949at2"/>
<dbReference type="EMBL" id="FO681348">
    <property type="protein sequence ID" value="CCV65399.1"/>
    <property type="molecule type" value="Genomic_DNA"/>
</dbReference>
<dbReference type="HAMAP" id="MF_01270">
    <property type="entry name" value="AnhMurNAc_kinase"/>
    <property type="match status" value="1"/>
</dbReference>
<proteinExistence type="inferred from homology"/>
<dbReference type="HOGENOM" id="CLU_038782_1_0_14"/>
<dbReference type="Proteomes" id="UP000032737">
    <property type="component" value="Chromosome"/>
</dbReference>
<dbReference type="CDD" id="cd24050">
    <property type="entry name" value="ASKHA_NBD_ANMK"/>
    <property type="match status" value="1"/>
</dbReference>
<evidence type="ECO:0000256" key="1">
    <source>
        <dbReference type="HAMAP-Rule" id="MF_01270"/>
    </source>
</evidence>
<keyword evidence="1" id="KW-0808">Transferase</keyword>
<dbReference type="InterPro" id="IPR005338">
    <property type="entry name" value="Anhydro_N_Ac-Mur_kinase"/>
</dbReference>
<dbReference type="Pfam" id="PF03702">
    <property type="entry name" value="AnmK"/>
    <property type="match status" value="1"/>
</dbReference>
<reference evidence="2 3" key="1">
    <citation type="journal article" date="2013" name="J. Mol. Microbiol. Biotechnol.">
        <title>Analysis of the Complete Genomes of Acholeplasma brassicae , A. palmae and A. laidlawii and Their Comparison to the Obligate Parasites from ' Candidatus Phytoplasma'.</title>
        <authorList>
            <person name="Kube M."/>
            <person name="Siewert C."/>
            <person name="Migdoll A.M."/>
            <person name="Duduk B."/>
            <person name="Holz S."/>
            <person name="Rabus R."/>
            <person name="Seemuller E."/>
            <person name="Mitrovic J."/>
            <person name="Muller I."/>
            <person name="Buttner C."/>
            <person name="Reinhardt R."/>
        </authorList>
    </citation>
    <scope>NUCLEOTIDE SEQUENCE [LARGE SCALE GENOMIC DNA]</scope>
    <source>
        <strain evidence="3">0502</strain>
    </source>
</reference>
<name>U4KSR5_9MOLU</name>
<dbReference type="STRING" id="61635.BN85303780"/>
<dbReference type="NCBIfam" id="NF007142">
    <property type="entry name" value="PRK09585.2-1"/>
    <property type="match status" value="1"/>
</dbReference>
<evidence type="ECO:0000313" key="3">
    <source>
        <dbReference type="Proteomes" id="UP000032737"/>
    </source>
</evidence>
<evidence type="ECO:0000313" key="2">
    <source>
        <dbReference type="EMBL" id="CCV65399.1"/>
    </source>
</evidence>
<protein>
    <recommendedName>
        <fullName evidence="1">Anhydro-N-acetylmuramic acid kinase</fullName>
        <ecNumber evidence="1">2.7.1.170</ecNumber>
    </recommendedName>
    <alternativeName>
        <fullName evidence="1">AnhMurNAc kinase</fullName>
    </alternativeName>
</protein>
<dbReference type="GO" id="GO:0009254">
    <property type="term" value="P:peptidoglycan turnover"/>
    <property type="evidence" value="ECO:0007669"/>
    <property type="project" value="UniProtKB-UniRule"/>
</dbReference>
<keyword evidence="1" id="KW-0067">ATP-binding</keyword>
<keyword evidence="1" id="KW-0119">Carbohydrate metabolism</keyword>
<keyword evidence="1" id="KW-0547">Nucleotide-binding</keyword>
<comment type="catalytic activity">
    <reaction evidence="1">
        <text>1,6-anhydro-N-acetyl-beta-muramate + ATP + H2O = N-acetyl-D-muramate 6-phosphate + ADP + H(+)</text>
        <dbReference type="Rhea" id="RHEA:24952"/>
        <dbReference type="ChEBI" id="CHEBI:15377"/>
        <dbReference type="ChEBI" id="CHEBI:15378"/>
        <dbReference type="ChEBI" id="CHEBI:30616"/>
        <dbReference type="ChEBI" id="CHEBI:58690"/>
        <dbReference type="ChEBI" id="CHEBI:58722"/>
        <dbReference type="ChEBI" id="CHEBI:456216"/>
        <dbReference type="EC" id="2.7.1.170"/>
    </reaction>
</comment>
<comment type="function">
    <text evidence="1">Catalyzes the specific phosphorylation of 1,6-anhydro-N-acetylmuramic acid (anhMurNAc) with the simultaneous cleavage of the 1,6-anhydro ring, generating MurNAc-6-P. Is required for the utilization of anhMurNAc either imported from the medium or derived from its own cell wall murein, and thus plays a role in cell wall recycling.</text>
</comment>
<dbReference type="RefSeq" id="WP_030004260.1">
    <property type="nucleotide sequence ID" value="NC_022549.1"/>
</dbReference>
<dbReference type="GO" id="GO:0005524">
    <property type="term" value="F:ATP binding"/>
    <property type="evidence" value="ECO:0007669"/>
    <property type="project" value="UniProtKB-UniRule"/>
</dbReference>
<accession>U4KSR5</accession>
<dbReference type="InterPro" id="IPR043129">
    <property type="entry name" value="ATPase_NBD"/>
</dbReference>
<sequence length="386" mass="43005">MKKKAIGIMSGTSLDAVDIVLCEIEGSYLETQIKELAFKSYSFDEELKHKTLQAISLENASAKDLCSLNFELGYLFADCVNQFLNEHSLTSDEIDFIASHGQTIYHIPQDEKNHIRSTLQLGDGSIISSKTGITTVSNFRTADMALGGQGAPLVPYAEFLMYRDKNKNRAMHNLGGISNLTILNRDCSEASVLAFDTGPANMMIDYSMQQLYHLPYDQNGATARKGQLIRSMYDQIMSKSYFNECPPKSTGRELFGNLYTKSLIDQYMNHKKEDIIHTLTKVTANSIIEAYERFVLKNTPLDEIIFAGGGAYNTYLMELIQTGLPNIKIMRLEDLGFNSQSKEATAFVVLGNETLNGHYNHLLKATGATTYGILGQISPVYKKVKS</sequence>
<dbReference type="SUPFAM" id="SSF53067">
    <property type="entry name" value="Actin-like ATPase domain"/>
    <property type="match status" value="1"/>
</dbReference>
<dbReference type="EC" id="2.7.1.170" evidence="1"/>
<comment type="pathway">
    <text evidence="1">Amino-sugar metabolism; 1,6-anhydro-N-acetylmuramate degradation.</text>
</comment>
<keyword evidence="1 2" id="KW-0418">Kinase</keyword>
<comment type="similarity">
    <text evidence="1">Belongs to the anhydro-N-acetylmuramic acid kinase family.</text>
</comment>
<dbReference type="UniPathway" id="UPA00343"/>
<dbReference type="GO" id="GO:0016301">
    <property type="term" value="F:kinase activity"/>
    <property type="evidence" value="ECO:0007669"/>
    <property type="project" value="UniProtKB-KW"/>
</dbReference>